<comment type="caution">
    <text evidence="6">The sequence shown here is derived from an EMBL/GenBank/DDBJ whole genome shotgun (WGS) entry which is preliminary data.</text>
</comment>
<name>A0A9P0K3S0_ACAOB</name>
<comment type="catalytic activity">
    <reaction evidence="4">
        <text>(6S)-5-formyl-5,6,7,8-tetrahydrofolate + ATP = (6R)-5,10-methenyltetrahydrofolate + ADP + phosphate</text>
        <dbReference type="Rhea" id="RHEA:10488"/>
        <dbReference type="ChEBI" id="CHEBI:30616"/>
        <dbReference type="ChEBI" id="CHEBI:43474"/>
        <dbReference type="ChEBI" id="CHEBI:57455"/>
        <dbReference type="ChEBI" id="CHEBI:57457"/>
        <dbReference type="ChEBI" id="CHEBI:456216"/>
        <dbReference type="EC" id="6.3.3.2"/>
    </reaction>
</comment>
<comment type="similarity">
    <text evidence="1">Belongs to the 5-formyltetrahydrofolate cyclo-ligase family.</text>
</comment>
<gene>
    <name evidence="6" type="ORF">ACAOBT_LOCUS7082</name>
</gene>
<dbReference type="InterPro" id="IPR002698">
    <property type="entry name" value="FTHF_cligase"/>
</dbReference>
<accession>A0A9P0K3S0</accession>
<dbReference type="InterPro" id="IPR037171">
    <property type="entry name" value="NagB/RpiA_transferase-like"/>
</dbReference>
<evidence type="ECO:0000256" key="3">
    <source>
        <dbReference type="ARBA" id="ARBA00022840"/>
    </source>
</evidence>
<dbReference type="GO" id="GO:0009396">
    <property type="term" value="P:folic acid-containing compound biosynthetic process"/>
    <property type="evidence" value="ECO:0007669"/>
    <property type="project" value="TreeGrafter"/>
</dbReference>
<dbReference type="GO" id="GO:0035999">
    <property type="term" value="P:tetrahydrofolate interconversion"/>
    <property type="evidence" value="ECO:0007669"/>
    <property type="project" value="TreeGrafter"/>
</dbReference>
<dbReference type="EC" id="6.3.3.2" evidence="5"/>
<organism evidence="6 7">
    <name type="scientific">Acanthoscelides obtectus</name>
    <name type="common">Bean weevil</name>
    <name type="synonym">Bruchus obtectus</name>
    <dbReference type="NCBI Taxonomy" id="200917"/>
    <lineage>
        <taxon>Eukaryota</taxon>
        <taxon>Metazoa</taxon>
        <taxon>Ecdysozoa</taxon>
        <taxon>Arthropoda</taxon>
        <taxon>Hexapoda</taxon>
        <taxon>Insecta</taxon>
        <taxon>Pterygota</taxon>
        <taxon>Neoptera</taxon>
        <taxon>Endopterygota</taxon>
        <taxon>Coleoptera</taxon>
        <taxon>Polyphaga</taxon>
        <taxon>Cucujiformia</taxon>
        <taxon>Chrysomeloidea</taxon>
        <taxon>Chrysomelidae</taxon>
        <taxon>Bruchinae</taxon>
        <taxon>Bruchini</taxon>
        <taxon>Acanthoscelides</taxon>
    </lineage>
</organism>
<dbReference type="Proteomes" id="UP001152888">
    <property type="component" value="Unassembled WGS sequence"/>
</dbReference>
<dbReference type="AlphaFoldDB" id="A0A9P0K3S0"/>
<keyword evidence="7" id="KW-1185">Reference proteome</keyword>
<dbReference type="Gene3D" id="3.40.50.10420">
    <property type="entry name" value="NagB/RpiA/CoA transferase-like"/>
    <property type="match status" value="1"/>
</dbReference>
<keyword evidence="2" id="KW-0547">Nucleotide-binding</keyword>
<dbReference type="GO" id="GO:0005524">
    <property type="term" value="F:ATP binding"/>
    <property type="evidence" value="ECO:0007669"/>
    <property type="project" value="UniProtKB-KW"/>
</dbReference>
<proteinExistence type="inferred from homology"/>
<evidence type="ECO:0000256" key="2">
    <source>
        <dbReference type="ARBA" id="ARBA00022741"/>
    </source>
</evidence>
<dbReference type="EMBL" id="CAKOFQ010006738">
    <property type="protein sequence ID" value="CAH1966872.1"/>
    <property type="molecule type" value="Genomic_DNA"/>
</dbReference>
<dbReference type="Pfam" id="PF01812">
    <property type="entry name" value="5-FTHF_cyc-lig"/>
    <property type="match status" value="1"/>
</dbReference>
<reference evidence="6" key="1">
    <citation type="submission" date="2022-03" db="EMBL/GenBank/DDBJ databases">
        <authorList>
            <person name="Sayadi A."/>
        </authorList>
    </citation>
    <scope>NUCLEOTIDE SEQUENCE</scope>
</reference>
<dbReference type="GO" id="GO:0030272">
    <property type="term" value="F:5-formyltetrahydrofolate cyclo-ligase activity"/>
    <property type="evidence" value="ECO:0007669"/>
    <property type="project" value="UniProtKB-EC"/>
</dbReference>
<evidence type="ECO:0000256" key="1">
    <source>
        <dbReference type="ARBA" id="ARBA00010638"/>
    </source>
</evidence>
<evidence type="ECO:0000313" key="7">
    <source>
        <dbReference type="Proteomes" id="UP001152888"/>
    </source>
</evidence>
<protein>
    <recommendedName>
        <fullName evidence="5">5-formyltetrahydrofolate cyclo-ligase</fullName>
        <ecNumber evidence="5">6.3.3.2</ecNumber>
    </recommendedName>
</protein>
<evidence type="ECO:0000256" key="4">
    <source>
        <dbReference type="ARBA" id="ARBA00036539"/>
    </source>
</evidence>
<dbReference type="PANTHER" id="PTHR23407">
    <property type="entry name" value="ATPASE INHIBITOR/5-FORMYLTETRAHYDROFOLATE CYCLO-LIGASE"/>
    <property type="match status" value="1"/>
</dbReference>
<keyword evidence="3" id="KW-0067">ATP-binding</keyword>
<dbReference type="InterPro" id="IPR024185">
    <property type="entry name" value="FTHF_cligase-like_sf"/>
</dbReference>
<dbReference type="PANTHER" id="PTHR23407:SF1">
    <property type="entry name" value="5-FORMYLTETRAHYDROFOLATE CYCLO-LIGASE"/>
    <property type="match status" value="1"/>
</dbReference>
<dbReference type="OrthoDB" id="2015992at2759"/>
<evidence type="ECO:0000256" key="5">
    <source>
        <dbReference type="ARBA" id="ARBA00038966"/>
    </source>
</evidence>
<evidence type="ECO:0000313" key="6">
    <source>
        <dbReference type="EMBL" id="CAH1966872.1"/>
    </source>
</evidence>
<dbReference type="SUPFAM" id="SSF100950">
    <property type="entry name" value="NagB/RpiA/CoA transferase-like"/>
    <property type="match status" value="1"/>
</dbReference>
<dbReference type="GO" id="GO:0005739">
    <property type="term" value="C:mitochondrion"/>
    <property type="evidence" value="ECO:0007669"/>
    <property type="project" value="TreeGrafter"/>
</dbReference>
<sequence>MITRMVSTTVIKMVEVKTSKANLRNKMKQIIKDIPNPERQKQSKKVVEKLFNLKQYRNAKTISIFLSMKTEIDTEPVI</sequence>